<dbReference type="Proteomes" id="UP000269412">
    <property type="component" value="Unassembled WGS sequence"/>
</dbReference>
<evidence type="ECO:0000313" key="4">
    <source>
        <dbReference type="Proteomes" id="UP000269412"/>
    </source>
</evidence>
<dbReference type="EMBL" id="RBIQ01000007">
    <property type="protein sequence ID" value="RKR15418.1"/>
    <property type="molecule type" value="Genomic_DNA"/>
</dbReference>
<feature type="chain" id="PRO_5019855309" description="DUF3108 domain-containing protein" evidence="1">
    <location>
        <begin position="21"/>
        <end position="232"/>
    </location>
</feature>
<gene>
    <name evidence="3" type="ORF">CLV91_1504</name>
</gene>
<reference evidence="3 4" key="1">
    <citation type="submission" date="2018-10" db="EMBL/GenBank/DDBJ databases">
        <title>Genomic Encyclopedia of Archaeal and Bacterial Type Strains, Phase II (KMG-II): from individual species to whole genera.</title>
        <authorList>
            <person name="Goeker M."/>
        </authorList>
    </citation>
    <scope>NUCLEOTIDE SEQUENCE [LARGE SCALE GENOMIC DNA]</scope>
    <source>
        <strain evidence="3 4">DSM 25230</strain>
    </source>
</reference>
<dbReference type="InterPro" id="IPR049279">
    <property type="entry name" value="DUF3108-like"/>
</dbReference>
<sequence>MKKITALLICILCAFFYTNAQDNCSKYYPMKEGSSFEYTNYNKKGKVEGITTYSISSVSSEGSATKATLNLALSDKKGKENYKTSYTYTCENNMVSIDYKSLFPAAMMKQYESMGMKMEISGNDIEVPNNLEVGKELKDANVTINMNMSGMDMSISVDMTNRKVLAKESITTVAGTYTCYIVSEKTTSKTMGATIEMSSKLWLAEGVGMVKNETYKKNGDLMSRTELTKYTK</sequence>
<keyword evidence="1" id="KW-0732">Signal</keyword>
<feature type="signal peptide" evidence="1">
    <location>
        <begin position="1"/>
        <end position="20"/>
    </location>
</feature>
<dbReference type="Pfam" id="PF21347">
    <property type="entry name" value="DUF3108_like"/>
    <property type="match status" value="1"/>
</dbReference>
<evidence type="ECO:0000259" key="2">
    <source>
        <dbReference type="Pfam" id="PF21347"/>
    </source>
</evidence>
<dbReference type="AlphaFoldDB" id="A0A495EEU8"/>
<proteinExistence type="predicted"/>
<name>A0A495EEU8_9FLAO</name>
<evidence type="ECO:0000313" key="3">
    <source>
        <dbReference type="EMBL" id="RKR15418.1"/>
    </source>
</evidence>
<dbReference type="RefSeq" id="WP_121065563.1">
    <property type="nucleotide sequence ID" value="NZ_RBIQ01000007.1"/>
</dbReference>
<protein>
    <recommendedName>
        <fullName evidence="2">DUF3108 domain-containing protein</fullName>
    </recommendedName>
</protein>
<feature type="domain" description="DUF3108" evidence="2">
    <location>
        <begin position="31"/>
        <end position="227"/>
    </location>
</feature>
<dbReference type="OrthoDB" id="665223at2"/>
<keyword evidence="4" id="KW-1185">Reference proteome</keyword>
<comment type="caution">
    <text evidence="3">The sequence shown here is derived from an EMBL/GenBank/DDBJ whole genome shotgun (WGS) entry which is preliminary data.</text>
</comment>
<organism evidence="3 4">
    <name type="scientific">Maribacter vaceletii</name>
    <dbReference type="NCBI Taxonomy" id="1206816"/>
    <lineage>
        <taxon>Bacteria</taxon>
        <taxon>Pseudomonadati</taxon>
        <taxon>Bacteroidota</taxon>
        <taxon>Flavobacteriia</taxon>
        <taxon>Flavobacteriales</taxon>
        <taxon>Flavobacteriaceae</taxon>
        <taxon>Maribacter</taxon>
    </lineage>
</organism>
<dbReference type="Gene3D" id="2.40.360.20">
    <property type="match status" value="1"/>
</dbReference>
<evidence type="ECO:0000256" key="1">
    <source>
        <dbReference type="SAM" id="SignalP"/>
    </source>
</evidence>
<accession>A0A495EEU8</accession>